<accession>A0A5C6U669</accession>
<feature type="domain" description="AB hydrolase-1" evidence="3">
    <location>
        <begin position="27"/>
        <end position="278"/>
    </location>
</feature>
<dbReference type="InterPro" id="IPR029058">
    <property type="entry name" value="AB_hydrolase_fold"/>
</dbReference>
<protein>
    <submittedName>
        <fullName evidence="4">Alpha/beta hydrolase</fullName>
    </submittedName>
</protein>
<keyword evidence="2 4" id="KW-0378">Hydrolase</keyword>
<dbReference type="OrthoDB" id="9808398at2"/>
<dbReference type="GO" id="GO:0016020">
    <property type="term" value="C:membrane"/>
    <property type="evidence" value="ECO:0007669"/>
    <property type="project" value="TreeGrafter"/>
</dbReference>
<gene>
    <name evidence="4" type="ORF">FSZ31_11530</name>
</gene>
<keyword evidence="5" id="KW-1185">Reference proteome</keyword>
<comment type="similarity">
    <text evidence="1">Belongs to the AB hydrolase superfamily.</text>
</comment>
<dbReference type="RefSeq" id="WP_147123537.1">
    <property type="nucleotide sequence ID" value="NZ_VOPY01000003.1"/>
</dbReference>
<dbReference type="PRINTS" id="PR00111">
    <property type="entry name" value="ABHYDROLASE"/>
</dbReference>
<dbReference type="SUPFAM" id="SSF53474">
    <property type="entry name" value="alpha/beta-Hydrolases"/>
    <property type="match status" value="1"/>
</dbReference>
<name>A0A5C6U669_9SPHN</name>
<dbReference type="Proteomes" id="UP000321129">
    <property type="component" value="Unassembled WGS sequence"/>
</dbReference>
<proteinExistence type="inferred from homology"/>
<evidence type="ECO:0000256" key="1">
    <source>
        <dbReference type="ARBA" id="ARBA00008645"/>
    </source>
</evidence>
<dbReference type="InterPro" id="IPR000639">
    <property type="entry name" value="Epox_hydrolase-like"/>
</dbReference>
<evidence type="ECO:0000259" key="3">
    <source>
        <dbReference type="Pfam" id="PF00561"/>
    </source>
</evidence>
<dbReference type="Pfam" id="PF00561">
    <property type="entry name" value="Abhydrolase_1"/>
    <property type="match status" value="1"/>
</dbReference>
<dbReference type="InterPro" id="IPR000073">
    <property type="entry name" value="AB_hydrolase_1"/>
</dbReference>
<dbReference type="InterPro" id="IPR050266">
    <property type="entry name" value="AB_hydrolase_sf"/>
</dbReference>
<dbReference type="EMBL" id="VOPY01000003">
    <property type="protein sequence ID" value="TXC68302.1"/>
    <property type="molecule type" value="Genomic_DNA"/>
</dbReference>
<dbReference type="GO" id="GO:0016787">
    <property type="term" value="F:hydrolase activity"/>
    <property type="evidence" value="ECO:0007669"/>
    <property type="project" value="UniProtKB-KW"/>
</dbReference>
<comment type="caution">
    <text evidence="4">The sequence shown here is derived from an EMBL/GenBank/DDBJ whole genome shotgun (WGS) entry which is preliminary data.</text>
</comment>
<dbReference type="Gene3D" id="3.40.50.1820">
    <property type="entry name" value="alpha/beta hydrolase"/>
    <property type="match status" value="1"/>
</dbReference>
<evidence type="ECO:0000313" key="5">
    <source>
        <dbReference type="Proteomes" id="UP000321129"/>
    </source>
</evidence>
<dbReference type="PANTHER" id="PTHR43798">
    <property type="entry name" value="MONOACYLGLYCEROL LIPASE"/>
    <property type="match status" value="1"/>
</dbReference>
<sequence>MIQPTRSTYSSQTLSLNAWHWGDPANPPLLLVHGGLDHARSWDWIARELAADWHVVAPDLRGHGDSDWASSSGYPMMNFVYDLGEIVRQLGWDRFTLIGHSLGGNIALRYAGLFPDRIERLVSIEGLGPSPDMLAKRVEKGIENRLRDWFDDVRTASGRSHRAYGSVADAEARMRAANAHLSEDQVRHLTEHGLRQQSDGEGEGGWRWKFDPMIRAWCPLDITQDEIHGLWGKIACPTWLAYGGKSWASNPAEDGRDAYFSNAHVTLYEDAGHWLHHDAFDAFMSDLRAFIE</sequence>
<reference evidence="4 5" key="1">
    <citation type="submission" date="2019-08" db="EMBL/GenBank/DDBJ databases">
        <title>Sphingorhabdus soil sp. nov., isolated from arctic soil.</title>
        <authorList>
            <person name="Liu Y."/>
        </authorList>
    </citation>
    <scope>NUCLEOTIDE SEQUENCE [LARGE SCALE GENOMIC DNA]</scope>
    <source>
        <strain evidence="4 5">D-2Q-5-6</strain>
    </source>
</reference>
<evidence type="ECO:0000313" key="4">
    <source>
        <dbReference type="EMBL" id="TXC68302.1"/>
    </source>
</evidence>
<dbReference type="AlphaFoldDB" id="A0A5C6U669"/>
<dbReference type="PANTHER" id="PTHR43798:SF14">
    <property type="entry name" value="SERINE HYDROLASE-LIKE PROTEIN DDB_G0286239"/>
    <property type="match status" value="1"/>
</dbReference>
<evidence type="ECO:0000256" key="2">
    <source>
        <dbReference type="ARBA" id="ARBA00022801"/>
    </source>
</evidence>
<organism evidence="4 5">
    <name type="scientific">Flavisphingopyxis soli</name>
    <dbReference type="NCBI Taxonomy" id="2601267"/>
    <lineage>
        <taxon>Bacteria</taxon>
        <taxon>Pseudomonadati</taxon>
        <taxon>Pseudomonadota</taxon>
        <taxon>Alphaproteobacteria</taxon>
        <taxon>Sphingomonadales</taxon>
        <taxon>Sphingopyxidaceae</taxon>
        <taxon>Flavisphingopyxis</taxon>
    </lineage>
</organism>
<dbReference type="PRINTS" id="PR00412">
    <property type="entry name" value="EPOXHYDRLASE"/>
</dbReference>